<gene>
    <name evidence="4" type="primary">xghA</name>
    <name evidence="4" type="ORF">XM38_044120</name>
</gene>
<dbReference type="SUPFAM" id="SSF50939">
    <property type="entry name" value="Sialidases"/>
    <property type="match status" value="1"/>
</dbReference>
<feature type="transmembrane region" description="Helical" evidence="2">
    <location>
        <begin position="774"/>
        <end position="793"/>
    </location>
</feature>
<keyword evidence="2" id="KW-1133">Transmembrane helix</keyword>
<dbReference type="Pfam" id="PF15902">
    <property type="entry name" value="Sortilin-Vps10"/>
    <property type="match status" value="2"/>
</dbReference>
<keyword evidence="5" id="KW-1185">Reference proteome</keyword>
<proteinExistence type="predicted"/>
<protein>
    <submittedName>
        <fullName evidence="4">Xyloglucanase Xgh74A</fullName>
        <ecNumber evidence="4">3.2.1.-</ecNumber>
    </submittedName>
</protein>
<dbReference type="RefSeq" id="WP_088430973.1">
    <property type="nucleotide sequence ID" value="NZ_CP021983.2"/>
</dbReference>
<keyword evidence="2" id="KW-0472">Membrane</keyword>
<evidence type="ECO:0000313" key="5">
    <source>
        <dbReference type="Proteomes" id="UP000191901"/>
    </source>
</evidence>
<reference evidence="4 5" key="1">
    <citation type="journal article" date="2016" name="Biochim. Biophys. Acta">
        <title>Characterization of red-shifted phycobilisomes isolated from the chlorophyll f-containing cyanobacterium Halomicronema hongdechloris.</title>
        <authorList>
            <person name="Li Y."/>
            <person name="Lin Y."/>
            <person name="Garvey C.J."/>
            <person name="Birch D."/>
            <person name="Corkery R.W."/>
            <person name="Loughlin P.C."/>
            <person name="Scheer H."/>
            <person name="Willows R.D."/>
            <person name="Chen M."/>
        </authorList>
    </citation>
    <scope>NUCLEOTIDE SEQUENCE [LARGE SCALE GENOMIC DNA]</scope>
    <source>
        <strain evidence="4 5">C2206</strain>
    </source>
</reference>
<dbReference type="EC" id="3.2.1.-" evidence="4"/>
<name>A0A1Z3HT32_9CYAN</name>
<dbReference type="CDD" id="cd15482">
    <property type="entry name" value="Sialidase_non-viral"/>
    <property type="match status" value="2"/>
</dbReference>
<feature type="transmembrane region" description="Helical" evidence="2">
    <location>
        <begin position="909"/>
        <end position="929"/>
    </location>
</feature>
<dbReference type="OrthoDB" id="9757947at2"/>
<accession>A0A1Z3HT32</accession>
<keyword evidence="4" id="KW-0326">Glycosidase</keyword>
<dbReference type="KEGG" id="hhg:XM38_044120"/>
<keyword evidence="1" id="KW-0677">Repeat</keyword>
<dbReference type="Proteomes" id="UP000191901">
    <property type="component" value="Chromosome"/>
</dbReference>
<feature type="domain" description="Sortilin N-terminal" evidence="3">
    <location>
        <begin position="64"/>
        <end position="173"/>
    </location>
</feature>
<evidence type="ECO:0000313" key="4">
    <source>
        <dbReference type="EMBL" id="ASC73445.1"/>
    </source>
</evidence>
<dbReference type="InterPro" id="IPR036278">
    <property type="entry name" value="Sialidase_sf"/>
</dbReference>
<keyword evidence="2" id="KW-0812">Transmembrane</keyword>
<sequence>MRSRVGRLGSKVLASSLGILLAALGGLLWPAQPAYAHRPHDVVPYVEVSPSFSQDSTLYILGRNNLFRSTDQGNTWSRLSNGLDNRFDFSSLDLSPVDPALLYLTSPGDGIYTSKDGGDSWQTVNQGLDSLDITWIQASATSSQVALAMTQDNQLYQTSNGGNRWQKVLTASDATSLAYIPETPTALLGNAQGQLWRSDDQGTTWSAWSTLPQGEAIQAIAPSPNYSTDQTLFIATAESGIYQSIDGGASFTSLNQGLEDLRVREVLPLPAPAGEMSLLAITWDGGCWRWRPEQAQWVNTDTGLSRDPQADEMEVPHFQDLEISDRFQTDGIAFLGGFDGLFRSRDGGNTWTELETLSLGTIIDLTVSPTLAEDGTLAVATYVGELYISHDRGDSWQAINQDLYLPRFNRTLKTPGRYEQDPRRFFDIDISSNYAADETLFSAILYSKILQSSDGGQRWSIAQLDKSERGVTLAVSPNFAEDHTVFSTNQSGRVYRSQDRGHTFERIGESAKQPGNDSPSTVLSPGFAVDQTLFTTGEQGIYQSTDAGKTWTLLTADTPLAEATGLQLAISPNFPEDQTLLVATRSGLYQTQDAGKTWTKIISTAYGEAPYVEAVAISPDYAEDQTFALSVRGRGLFKTTDSGQTFTAIGDSRITLARMNSVPSAGRALQFSSNYADDNILYGFGSARTELYRSTDGGNTWETLAIARQQTPAPGTLTQAKLFLAIHRGRILKLLAILVVVLITYGAIEYLGAKGWMTSFLPEVQSWSQQVRRGVPLSLKGTIVALIILRLVFSLVNLDGKAYNADEVRGFYRISGYTRQEVLAEAFQGDILTVDQIQHYQTPSSARQLGDTMSALAGNPEHTPLYYLSARFWMQLWGTPVSARVISVLLGIVALPCAYWFGRELFRSAGAGWIAMGLIAISPYHLLLGQGAREYSLWTLAILLSNAALLRALRVASLQAWMIYALTVIVGLYSHLFFLFTLAAQGVYSLLFEWRRVRSHLLPMAVSGGVALLAFVPWLLVVLISIEDIDEKTQWVQSRPSSFVSIARASIANLGNTFFDLNDATRLENYADLLLLALTVLALYCLIRFTPARIWIFLLLPIVITGAVLVIPDLLYGGGRSLQARYLVPAFLSTEMAVAYFLGNGIAFAKRAWERIAWKLVFSGLIAAGVMSAVVIANTPGWDYLDQGETASATNLEMAPIINQAENPLIISDATHSFILALSHVVHDDVRFQLFQETPPEQWAAQIDLKAALNEYDTVFLYFPGNEFKTFFQETYGATLQAVYEDELFRVTIPG</sequence>
<keyword evidence="4" id="KW-0378">Hydrolase</keyword>
<feature type="domain" description="Sortilin N-terminal" evidence="3">
    <location>
        <begin position="493"/>
        <end position="601"/>
    </location>
</feature>
<dbReference type="InterPro" id="IPR050310">
    <property type="entry name" value="VPS10-sortilin"/>
</dbReference>
<evidence type="ECO:0000259" key="3">
    <source>
        <dbReference type="Pfam" id="PF15902"/>
    </source>
</evidence>
<feature type="transmembrane region" description="Helical" evidence="2">
    <location>
        <begin position="1094"/>
        <end position="1115"/>
    </location>
</feature>
<evidence type="ECO:0000256" key="2">
    <source>
        <dbReference type="SAM" id="Phobius"/>
    </source>
</evidence>
<dbReference type="InterPro" id="IPR031778">
    <property type="entry name" value="Sortilin_N"/>
</dbReference>
<feature type="transmembrane region" description="Helical" evidence="2">
    <location>
        <begin position="1156"/>
        <end position="1177"/>
    </location>
</feature>
<dbReference type="PANTHER" id="PTHR12106:SF27">
    <property type="entry name" value="SORTILIN-RELATED RECEPTOR"/>
    <property type="match status" value="1"/>
</dbReference>
<dbReference type="Gene3D" id="2.130.10.10">
    <property type="entry name" value="YVTN repeat-like/Quinoprotein amine dehydrogenase"/>
    <property type="match status" value="5"/>
</dbReference>
<feature type="transmembrane region" description="Helical" evidence="2">
    <location>
        <begin position="881"/>
        <end position="902"/>
    </location>
</feature>
<dbReference type="InterPro" id="IPR015943">
    <property type="entry name" value="WD40/YVTN_repeat-like_dom_sf"/>
</dbReference>
<dbReference type="GO" id="GO:0016798">
    <property type="term" value="F:hydrolase activity, acting on glycosyl bonds"/>
    <property type="evidence" value="ECO:0007669"/>
    <property type="project" value="UniProtKB-KW"/>
</dbReference>
<dbReference type="EMBL" id="CP021983">
    <property type="protein sequence ID" value="ASC73445.1"/>
    <property type="molecule type" value="Genomic_DNA"/>
</dbReference>
<feature type="transmembrane region" description="Helical" evidence="2">
    <location>
        <begin position="731"/>
        <end position="753"/>
    </location>
</feature>
<organism evidence="4 5">
    <name type="scientific">Halomicronema hongdechloris C2206</name>
    <dbReference type="NCBI Taxonomy" id="1641165"/>
    <lineage>
        <taxon>Bacteria</taxon>
        <taxon>Bacillati</taxon>
        <taxon>Cyanobacteriota</taxon>
        <taxon>Cyanophyceae</taxon>
        <taxon>Nodosilineales</taxon>
        <taxon>Nodosilineaceae</taxon>
        <taxon>Halomicronema</taxon>
    </lineage>
</organism>
<feature type="transmembrane region" description="Helical" evidence="2">
    <location>
        <begin position="960"/>
        <end position="984"/>
    </location>
</feature>
<dbReference type="PANTHER" id="PTHR12106">
    <property type="entry name" value="SORTILIN RELATED"/>
    <property type="match status" value="1"/>
</dbReference>
<feature type="transmembrane region" description="Helical" evidence="2">
    <location>
        <begin position="1070"/>
        <end position="1087"/>
    </location>
</feature>
<dbReference type="SUPFAM" id="SSF110296">
    <property type="entry name" value="Oligoxyloglucan reducing end-specific cellobiohydrolase"/>
    <property type="match status" value="2"/>
</dbReference>
<feature type="transmembrane region" description="Helical" evidence="2">
    <location>
        <begin position="1004"/>
        <end position="1026"/>
    </location>
</feature>
<feature type="transmembrane region" description="Helical" evidence="2">
    <location>
        <begin position="1127"/>
        <end position="1149"/>
    </location>
</feature>
<evidence type="ECO:0000256" key="1">
    <source>
        <dbReference type="ARBA" id="ARBA00022737"/>
    </source>
</evidence>